<comment type="caution">
    <text evidence="6">The sequence shown here is derived from an EMBL/GenBank/DDBJ whole genome shotgun (WGS) entry which is preliminary data.</text>
</comment>
<sequence length="213" mass="23619">MNVNPRLRTAQKRRTRKAIVDAAITLLARGETPTVNDVAAAADVSRRTVYLYFPSFDQLLLDATIGALSRASVDRAIEQVSDDGEARVEHLVRALHHVSPEVERLGRSLIRLTVDGNGASTEEGVPRRGYRRIEWIERALSPLRERLDPERWTQLVRALAMVIGWEALIVQRDVCGLSPTEGEGLSVWAANALVRAALDDERKAHGAGKQDQD</sequence>
<evidence type="ECO:0000256" key="2">
    <source>
        <dbReference type="ARBA" id="ARBA00023125"/>
    </source>
</evidence>
<keyword evidence="7" id="KW-1185">Reference proteome</keyword>
<dbReference type="PROSITE" id="PS50977">
    <property type="entry name" value="HTH_TETR_2"/>
    <property type="match status" value="1"/>
</dbReference>
<evidence type="ECO:0000259" key="5">
    <source>
        <dbReference type="PROSITE" id="PS50977"/>
    </source>
</evidence>
<dbReference type="RefSeq" id="WP_320212081.1">
    <property type="nucleotide sequence ID" value="NZ_JAVIIS010000002.1"/>
</dbReference>
<evidence type="ECO:0000256" key="3">
    <source>
        <dbReference type="ARBA" id="ARBA00023163"/>
    </source>
</evidence>
<evidence type="ECO:0000256" key="4">
    <source>
        <dbReference type="PROSITE-ProRule" id="PRU00335"/>
    </source>
</evidence>
<dbReference type="Gene3D" id="1.10.357.10">
    <property type="entry name" value="Tetracycline Repressor, domain 2"/>
    <property type="match status" value="1"/>
</dbReference>
<evidence type="ECO:0000313" key="6">
    <source>
        <dbReference type="EMBL" id="MDX8438233.1"/>
    </source>
</evidence>
<keyword evidence="1" id="KW-0805">Transcription regulation</keyword>
<dbReference type="InterPro" id="IPR050109">
    <property type="entry name" value="HTH-type_TetR-like_transc_reg"/>
</dbReference>
<dbReference type="Proteomes" id="UP001272097">
    <property type="component" value="Unassembled WGS sequence"/>
</dbReference>
<accession>A0ABU4WSK8</accession>
<gene>
    <name evidence="6" type="ORF">RFM51_01420</name>
</gene>
<dbReference type="PANTHER" id="PTHR30055:SF234">
    <property type="entry name" value="HTH-TYPE TRANSCRIPTIONAL REGULATOR BETI"/>
    <property type="match status" value="1"/>
</dbReference>
<keyword evidence="3" id="KW-0804">Transcription</keyword>
<keyword evidence="2 4" id="KW-0238">DNA-binding</keyword>
<evidence type="ECO:0000256" key="1">
    <source>
        <dbReference type="ARBA" id="ARBA00023015"/>
    </source>
</evidence>
<reference evidence="6 7" key="1">
    <citation type="submission" date="2023-08" db="EMBL/GenBank/DDBJ databases">
        <title>Implementing the SeqCode for naming new Mesorhizobium species isolated from Vachellia karroo root nodules.</title>
        <authorList>
            <person name="Van Lill M."/>
        </authorList>
    </citation>
    <scope>NUCLEOTIDE SEQUENCE [LARGE SCALE GENOMIC DNA]</scope>
    <source>
        <strain evidence="6 7">VK3E</strain>
    </source>
</reference>
<protein>
    <submittedName>
        <fullName evidence="6">TetR/AcrR family transcriptional regulator</fullName>
    </submittedName>
</protein>
<dbReference type="InterPro" id="IPR009057">
    <property type="entry name" value="Homeodomain-like_sf"/>
</dbReference>
<dbReference type="EMBL" id="JAVIIS010000002">
    <property type="protein sequence ID" value="MDX8438233.1"/>
    <property type="molecule type" value="Genomic_DNA"/>
</dbReference>
<feature type="domain" description="HTH tetR-type" evidence="5">
    <location>
        <begin position="13"/>
        <end position="71"/>
    </location>
</feature>
<dbReference type="InterPro" id="IPR001647">
    <property type="entry name" value="HTH_TetR"/>
</dbReference>
<name>A0ABU4WSK8_9HYPH</name>
<organism evidence="6 7">
    <name type="scientific">Mesorhizobium australafricanum</name>
    <dbReference type="NCBI Taxonomy" id="3072311"/>
    <lineage>
        <taxon>Bacteria</taxon>
        <taxon>Pseudomonadati</taxon>
        <taxon>Pseudomonadota</taxon>
        <taxon>Alphaproteobacteria</taxon>
        <taxon>Hyphomicrobiales</taxon>
        <taxon>Phyllobacteriaceae</taxon>
        <taxon>Mesorhizobium</taxon>
    </lineage>
</organism>
<dbReference type="SUPFAM" id="SSF46689">
    <property type="entry name" value="Homeodomain-like"/>
    <property type="match status" value="1"/>
</dbReference>
<dbReference type="PANTHER" id="PTHR30055">
    <property type="entry name" value="HTH-TYPE TRANSCRIPTIONAL REGULATOR RUTR"/>
    <property type="match status" value="1"/>
</dbReference>
<dbReference type="Pfam" id="PF00440">
    <property type="entry name" value="TetR_N"/>
    <property type="match status" value="1"/>
</dbReference>
<feature type="DNA-binding region" description="H-T-H motif" evidence="4">
    <location>
        <begin position="34"/>
        <end position="53"/>
    </location>
</feature>
<proteinExistence type="predicted"/>
<evidence type="ECO:0000313" key="7">
    <source>
        <dbReference type="Proteomes" id="UP001272097"/>
    </source>
</evidence>